<proteinExistence type="predicted"/>
<evidence type="ECO:0000313" key="3">
    <source>
        <dbReference type="Proteomes" id="UP000886523"/>
    </source>
</evidence>
<keyword evidence="3" id="KW-1185">Reference proteome</keyword>
<accession>A0A9P6DYC6</accession>
<protein>
    <submittedName>
        <fullName evidence="2">Uncharacterized protein</fullName>
    </submittedName>
</protein>
<gene>
    <name evidence="2" type="ORF">BS47DRAFT_1392208</name>
</gene>
<sequence>MSNAPLPAAASTTAAAAVLRSPFSVLTFSPPFLIGVELGRTKDNSGMVWNTVFMEDIGGDAWNNALNPRDRGPELLRTPNCSLPS</sequence>
<evidence type="ECO:0000313" key="2">
    <source>
        <dbReference type="EMBL" id="KAF9514780.1"/>
    </source>
</evidence>
<feature type="region of interest" description="Disordered" evidence="1">
    <location>
        <begin position="65"/>
        <end position="85"/>
    </location>
</feature>
<comment type="caution">
    <text evidence="2">The sequence shown here is derived from an EMBL/GenBank/DDBJ whole genome shotgun (WGS) entry which is preliminary data.</text>
</comment>
<organism evidence="2 3">
    <name type="scientific">Hydnum rufescens UP504</name>
    <dbReference type="NCBI Taxonomy" id="1448309"/>
    <lineage>
        <taxon>Eukaryota</taxon>
        <taxon>Fungi</taxon>
        <taxon>Dikarya</taxon>
        <taxon>Basidiomycota</taxon>
        <taxon>Agaricomycotina</taxon>
        <taxon>Agaricomycetes</taxon>
        <taxon>Cantharellales</taxon>
        <taxon>Hydnaceae</taxon>
        <taxon>Hydnum</taxon>
    </lineage>
</organism>
<evidence type="ECO:0000256" key="1">
    <source>
        <dbReference type="SAM" id="MobiDB-lite"/>
    </source>
</evidence>
<name>A0A9P6DYC6_9AGAM</name>
<dbReference type="Proteomes" id="UP000886523">
    <property type="component" value="Unassembled WGS sequence"/>
</dbReference>
<dbReference type="AlphaFoldDB" id="A0A9P6DYC6"/>
<dbReference type="OrthoDB" id="160405at2759"/>
<reference evidence="2" key="1">
    <citation type="journal article" date="2020" name="Nat. Commun.">
        <title>Large-scale genome sequencing of mycorrhizal fungi provides insights into the early evolution of symbiotic traits.</title>
        <authorList>
            <person name="Miyauchi S."/>
            <person name="Kiss E."/>
            <person name="Kuo A."/>
            <person name="Drula E."/>
            <person name="Kohler A."/>
            <person name="Sanchez-Garcia M."/>
            <person name="Morin E."/>
            <person name="Andreopoulos B."/>
            <person name="Barry K.W."/>
            <person name="Bonito G."/>
            <person name="Buee M."/>
            <person name="Carver A."/>
            <person name="Chen C."/>
            <person name="Cichocki N."/>
            <person name="Clum A."/>
            <person name="Culley D."/>
            <person name="Crous P.W."/>
            <person name="Fauchery L."/>
            <person name="Girlanda M."/>
            <person name="Hayes R.D."/>
            <person name="Keri Z."/>
            <person name="LaButti K."/>
            <person name="Lipzen A."/>
            <person name="Lombard V."/>
            <person name="Magnuson J."/>
            <person name="Maillard F."/>
            <person name="Murat C."/>
            <person name="Nolan M."/>
            <person name="Ohm R.A."/>
            <person name="Pangilinan J."/>
            <person name="Pereira M.F."/>
            <person name="Perotto S."/>
            <person name="Peter M."/>
            <person name="Pfister S."/>
            <person name="Riley R."/>
            <person name="Sitrit Y."/>
            <person name="Stielow J.B."/>
            <person name="Szollosi G."/>
            <person name="Zifcakova L."/>
            <person name="Stursova M."/>
            <person name="Spatafora J.W."/>
            <person name="Tedersoo L."/>
            <person name="Vaario L.M."/>
            <person name="Yamada A."/>
            <person name="Yan M."/>
            <person name="Wang P."/>
            <person name="Xu J."/>
            <person name="Bruns T."/>
            <person name="Baldrian P."/>
            <person name="Vilgalys R."/>
            <person name="Dunand C."/>
            <person name="Henrissat B."/>
            <person name="Grigoriev I.V."/>
            <person name="Hibbett D."/>
            <person name="Nagy L.G."/>
            <person name="Martin F.M."/>
        </authorList>
    </citation>
    <scope>NUCLEOTIDE SEQUENCE</scope>
    <source>
        <strain evidence="2">UP504</strain>
    </source>
</reference>
<dbReference type="EMBL" id="MU128957">
    <property type="protein sequence ID" value="KAF9514780.1"/>
    <property type="molecule type" value="Genomic_DNA"/>
</dbReference>